<dbReference type="PANTHER" id="PTHR37960:SF1">
    <property type="entry name" value="BZIP DOMAIN-CONTAINING PROTEIN"/>
    <property type="match status" value="1"/>
</dbReference>
<dbReference type="OrthoDB" id="5838092at2759"/>
<accession>A0A0B1TDC3</accession>
<protein>
    <submittedName>
        <fullName evidence="2">Uncharacterized protein</fullName>
    </submittedName>
</protein>
<dbReference type="EMBL" id="KN550578">
    <property type="protein sequence ID" value="KHJ93832.1"/>
    <property type="molecule type" value="Genomic_DNA"/>
</dbReference>
<feature type="region of interest" description="Disordered" evidence="1">
    <location>
        <begin position="1"/>
        <end position="21"/>
    </location>
</feature>
<gene>
    <name evidence="2" type="ORF">OESDEN_06249</name>
</gene>
<dbReference type="Proteomes" id="UP000053660">
    <property type="component" value="Unassembled WGS sequence"/>
</dbReference>
<proteinExistence type="predicted"/>
<reference evidence="2 3" key="1">
    <citation type="submission" date="2014-03" db="EMBL/GenBank/DDBJ databases">
        <title>Draft genome of the hookworm Oesophagostomum dentatum.</title>
        <authorList>
            <person name="Mitreva M."/>
        </authorList>
    </citation>
    <scope>NUCLEOTIDE SEQUENCE [LARGE SCALE GENOMIC DNA]</scope>
    <source>
        <strain evidence="2 3">OD-Hann</strain>
    </source>
</reference>
<organism evidence="2 3">
    <name type="scientific">Oesophagostomum dentatum</name>
    <name type="common">Nodular worm</name>
    <dbReference type="NCBI Taxonomy" id="61180"/>
    <lineage>
        <taxon>Eukaryota</taxon>
        <taxon>Metazoa</taxon>
        <taxon>Ecdysozoa</taxon>
        <taxon>Nematoda</taxon>
        <taxon>Chromadorea</taxon>
        <taxon>Rhabditida</taxon>
        <taxon>Rhabditina</taxon>
        <taxon>Rhabditomorpha</taxon>
        <taxon>Strongyloidea</taxon>
        <taxon>Strongylidae</taxon>
        <taxon>Oesophagostomum</taxon>
    </lineage>
</organism>
<feature type="region of interest" description="Disordered" evidence="1">
    <location>
        <begin position="95"/>
        <end position="126"/>
    </location>
</feature>
<sequence length="348" mass="39489">MAYRRSLRMSSSRGGGFKGDRARFHEDIPATAPYHTVTAPRLHKGPMSCPGGYKDSYRNDAMERSFETEIRSSRDRRDRERIDIPERKFRNKRTTWDTSEYGSGDPSPLGNYPRNSHFNEELEESDDQEWNMHDKLMVQPNQLDNNCRRFMRKYKHAEERHMYYKAEWKKIYKAKEESENELAHYRFGHLSGTNAYHFPLGLSAHAQNRSSLMPTLPPLPSSTATPSTSAVESITGAGEALTEQCDLSMLRPLQFDSSFAARPLADDIDETKNFRALAVDDSESFLSGVEAPRDVQAEKANKSVQDDVTLDDGYVTTADNVVAKMSKCGDSKRLDCEGDSRDSSSQQS</sequence>
<evidence type="ECO:0000313" key="3">
    <source>
        <dbReference type="Proteomes" id="UP000053660"/>
    </source>
</evidence>
<dbReference type="PANTHER" id="PTHR37960">
    <property type="entry name" value="PROTEIN CBG06493-RELATED"/>
    <property type="match status" value="1"/>
</dbReference>
<name>A0A0B1TDC3_OESDE</name>
<evidence type="ECO:0000256" key="1">
    <source>
        <dbReference type="SAM" id="MobiDB-lite"/>
    </source>
</evidence>
<keyword evidence="3" id="KW-1185">Reference proteome</keyword>
<evidence type="ECO:0000313" key="2">
    <source>
        <dbReference type="EMBL" id="KHJ93832.1"/>
    </source>
</evidence>
<dbReference type="AlphaFoldDB" id="A0A0B1TDC3"/>